<dbReference type="Pfam" id="PF12296">
    <property type="entry name" value="HsbA"/>
    <property type="match status" value="1"/>
</dbReference>
<dbReference type="InterPro" id="IPR021054">
    <property type="entry name" value="Cell_wall_mannoprotein_1"/>
</dbReference>
<dbReference type="OrthoDB" id="2222743at2759"/>
<accession>A0A0C9N354</accession>
<name>A0A0C9N354_9FUNG</name>
<evidence type="ECO:0008006" key="4">
    <source>
        <dbReference type="Google" id="ProtNLM"/>
    </source>
</evidence>
<organism evidence="2">
    <name type="scientific">Mucor ambiguus</name>
    <dbReference type="NCBI Taxonomy" id="91626"/>
    <lineage>
        <taxon>Eukaryota</taxon>
        <taxon>Fungi</taxon>
        <taxon>Fungi incertae sedis</taxon>
        <taxon>Mucoromycota</taxon>
        <taxon>Mucoromycotina</taxon>
        <taxon>Mucoromycetes</taxon>
        <taxon>Mucorales</taxon>
        <taxon>Mucorineae</taxon>
        <taxon>Mucoraceae</taxon>
        <taxon>Mucor</taxon>
    </lineage>
</organism>
<gene>
    <name evidence="2" type="ORF">MAM1_0359d10013</name>
</gene>
<feature type="signal peptide" evidence="1">
    <location>
        <begin position="1"/>
        <end position="19"/>
    </location>
</feature>
<evidence type="ECO:0000313" key="3">
    <source>
        <dbReference type="Proteomes" id="UP000053815"/>
    </source>
</evidence>
<protein>
    <recommendedName>
        <fullName evidence="4">Pectinesterase inhibitor domain-containing protein</fullName>
    </recommendedName>
</protein>
<dbReference type="Proteomes" id="UP000053815">
    <property type="component" value="Unassembled WGS sequence"/>
</dbReference>
<feature type="chain" id="PRO_5002199929" description="Pectinesterase inhibitor domain-containing protein" evidence="1">
    <location>
        <begin position="20"/>
        <end position="175"/>
    </location>
</feature>
<evidence type="ECO:0000256" key="1">
    <source>
        <dbReference type="SAM" id="SignalP"/>
    </source>
</evidence>
<keyword evidence="3" id="KW-1185">Reference proteome</keyword>
<keyword evidence="1" id="KW-0732">Signal</keyword>
<dbReference type="EMBL" id="DF836648">
    <property type="protein sequence ID" value="GAN10472.1"/>
    <property type="molecule type" value="Genomic_DNA"/>
</dbReference>
<sequence length="175" mass="18860">MQFTALFITVLSIILSVNAAAILTKRAAPNVQSCITNLDTVGNQLAILQTSVTEGGILNVNHDYNVLDDAMDDAQLNCCAITSVISDSDASEVLGALGNTTPKVLNALNTIKSKEDTYNFLTKAVVRSHLSSFDDKTSRLNTCFNVFIPTTNTPTLEGYFNQIKAAFTTTRAAYN</sequence>
<dbReference type="AlphaFoldDB" id="A0A0C9N354"/>
<reference evidence="2" key="1">
    <citation type="submission" date="2014-09" db="EMBL/GenBank/DDBJ databases">
        <title>Draft genome sequence of an oleaginous Mucoromycotina fungus Mucor ambiguus NBRC6742.</title>
        <authorList>
            <person name="Takeda I."/>
            <person name="Yamane N."/>
            <person name="Morita T."/>
            <person name="Tamano K."/>
            <person name="Machida M."/>
            <person name="Baker S."/>
            <person name="Koike H."/>
        </authorList>
    </citation>
    <scope>NUCLEOTIDE SEQUENCE</scope>
    <source>
        <strain evidence="2">NBRC 6742</strain>
    </source>
</reference>
<evidence type="ECO:0000313" key="2">
    <source>
        <dbReference type="EMBL" id="GAN10472.1"/>
    </source>
</evidence>
<proteinExistence type="predicted"/>